<keyword evidence="2" id="KW-0479">Metal-binding</keyword>
<dbReference type="PANTHER" id="PTHR46470">
    <property type="entry name" value="N-ACYLNEURAMINATE-9-PHOSPHATASE"/>
    <property type="match status" value="1"/>
</dbReference>
<dbReference type="GO" id="GO:0046872">
    <property type="term" value="F:metal ion binding"/>
    <property type="evidence" value="ECO:0007669"/>
    <property type="project" value="UniProtKB-KW"/>
</dbReference>
<dbReference type="EMBL" id="QVQY01000023">
    <property type="protein sequence ID" value="RFU50549.1"/>
    <property type="molecule type" value="Genomic_DNA"/>
</dbReference>
<evidence type="ECO:0000256" key="3">
    <source>
        <dbReference type="ARBA" id="ARBA00022801"/>
    </source>
</evidence>
<keyword evidence="4" id="KW-0460">Magnesium</keyword>
<dbReference type="SFLD" id="SFLDS00003">
    <property type="entry name" value="Haloacid_Dehalogenase"/>
    <property type="match status" value="1"/>
</dbReference>
<evidence type="ECO:0000313" key="5">
    <source>
        <dbReference type="EMBL" id="AXQ79270.1"/>
    </source>
</evidence>
<evidence type="ECO:0000313" key="6">
    <source>
        <dbReference type="EMBL" id="RFU50549.1"/>
    </source>
</evidence>
<gene>
    <name evidence="5" type="ORF">DDV21_009370</name>
    <name evidence="6" type="ORF">DDV22_08075</name>
    <name evidence="7" type="ORF">DDV23_09860</name>
</gene>
<dbReference type="SFLD" id="SFLDG01129">
    <property type="entry name" value="C1.5:_HAD__Beta-PGM__Phosphata"/>
    <property type="match status" value="1"/>
</dbReference>
<dbReference type="Proteomes" id="UP000246115">
    <property type="component" value="Chromosome"/>
</dbReference>
<dbReference type="InterPro" id="IPR036412">
    <property type="entry name" value="HAD-like_sf"/>
</dbReference>
<dbReference type="EMBL" id="CP031733">
    <property type="protein sequence ID" value="AXQ79270.1"/>
    <property type="molecule type" value="Genomic_DNA"/>
</dbReference>
<dbReference type="PANTHER" id="PTHR46470:SF2">
    <property type="entry name" value="GLYCERALDEHYDE 3-PHOSPHATE PHOSPHATASE"/>
    <property type="match status" value="1"/>
</dbReference>
<comment type="cofactor">
    <cofactor evidence="1">
        <name>Mg(2+)</name>
        <dbReference type="ChEBI" id="CHEBI:18420"/>
    </cofactor>
</comment>
<dbReference type="InterPro" id="IPR023214">
    <property type="entry name" value="HAD_sf"/>
</dbReference>
<accession>A0A372KJG7</accession>
<reference evidence="7 9" key="2">
    <citation type="submission" date="2018-08" db="EMBL/GenBank/DDBJ databases">
        <title>Draft genome of Streptococcus sp. nov. Z1.</title>
        <authorList>
            <person name="Tian Z."/>
        </authorList>
    </citation>
    <scope>NUCLEOTIDE SEQUENCE [LARGE SCALE GENOMIC DNA]</scope>
    <source>
        <strain evidence="7">Z1</strain>
        <strain evidence="9">Z1(2018)</strain>
    </source>
</reference>
<dbReference type="Proteomes" id="UP000264056">
    <property type="component" value="Unassembled WGS sequence"/>
</dbReference>
<dbReference type="KEGG" id="schj:DDV21_009370"/>
<dbReference type="Gene3D" id="3.40.50.1000">
    <property type="entry name" value="HAD superfamily/HAD-like"/>
    <property type="match status" value="1"/>
</dbReference>
<dbReference type="NCBIfam" id="TIGR01549">
    <property type="entry name" value="HAD-SF-IA-v1"/>
    <property type="match status" value="1"/>
</dbReference>
<evidence type="ECO:0000256" key="1">
    <source>
        <dbReference type="ARBA" id="ARBA00001946"/>
    </source>
</evidence>
<dbReference type="Pfam" id="PF00702">
    <property type="entry name" value="Hydrolase"/>
    <property type="match status" value="1"/>
</dbReference>
<reference evidence="8" key="3">
    <citation type="submission" date="2018-08" db="EMBL/GenBank/DDBJ databases">
        <title>Streptococcus chenjunshii sp. nov., isolated from stools sample of the Tibetan antelope in the Qinghai-Tibet plateau, China.</title>
        <authorList>
            <person name="Tian Z."/>
        </authorList>
    </citation>
    <scope>NUCLEOTIDE SEQUENCE [LARGE SCALE GENOMIC DNA]</scope>
    <source>
        <strain evidence="8">Z15</strain>
    </source>
</reference>
<evidence type="ECO:0000256" key="4">
    <source>
        <dbReference type="ARBA" id="ARBA00022842"/>
    </source>
</evidence>
<dbReference type="AlphaFoldDB" id="A0A372KJG7"/>
<dbReference type="InterPro" id="IPR023198">
    <property type="entry name" value="PGP-like_dom2"/>
</dbReference>
<keyword evidence="3 7" id="KW-0378">Hydrolase</keyword>
<dbReference type="Proteomes" id="UP000262901">
    <property type="component" value="Unassembled WGS sequence"/>
</dbReference>
<evidence type="ECO:0000313" key="7">
    <source>
        <dbReference type="EMBL" id="RFU52400.1"/>
    </source>
</evidence>
<proteinExistence type="predicted"/>
<name>A0A372KJG7_9STRE</name>
<dbReference type="PRINTS" id="PR00413">
    <property type="entry name" value="HADHALOGNASE"/>
</dbReference>
<dbReference type="RefSeq" id="WP_116878933.1">
    <property type="nucleotide sequence ID" value="NZ_CP031733.1"/>
</dbReference>
<organism evidence="7 9">
    <name type="scientific">Streptococcus chenjunshii</name>
    <dbReference type="NCBI Taxonomy" id="2173853"/>
    <lineage>
        <taxon>Bacteria</taxon>
        <taxon>Bacillati</taxon>
        <taxon>Bacillota</taxon>
        <taxon>Bacilli</taxon>
        <taxon>Lactobacillales</taxon>
        <taxon>Streptococcaceae</taxon>
        <taxon>Streptococcus</taxon>
    </lineage>
</organism>
<reference evidence="5" key="4">
    <citation type="journal article" date="2019" name="Int. J. Syst. Evol. Microbiol.">
        <title>Streptococcus chenjunshii sp. nov. isolated from feces of Tibetan antelopes.</title>
        <authorList>
            <person name="Tian Z."/>
            <person name="Lu S."/>
            <person name="Jin D."/>
            <person name="Yang J."/>
            <person name="Pu J."/>
            <person name="Lai X.H."/>
            <person name="Bai X.N."/>
            <person name="Wu X.M."/>
            <person name="Li J."/>
            <person name="Wang S."/>
            <person name="Xu J."/>
        </authorList>
    </citation>
    <scope>NUCLEOTIDE SEQUENCE</scope>
    <source>
        <strain evidence="5">Z15</strain>
    </source>
</reference>
<accession>A0A346NE25</accession>
<evidence type="ECO:0000256" key="2">
    <source>
        <dbReference type="ARBA" id="ARBA00022723"/>
    </source>
</evidence>
<dbReference type="GO" id="GO:0044281">
    <property type="term" value="P:small molecule metabolic process"/>
    <property type="evidence" value="ECO:0007669"/>
    <property type="project" value="UniProtKB-ARBA"/>
</dbReference>
<dbReference type="GO" id="GO:0016791">
    <property type="term" value="F:phosphatase activity"/>
    <property type="evidence" value="ECO:0007669"/>
    <property type="project" value="TreeGrafter"/>
</dbReference>
<sequence>MAALFFDVDDTLYDQLQPFEQAYIQHFPDQNLNIEELFKYSRKLSDQVFDLSESGAMSADAMKIYRIQKALQAFGKEITSDEALAFQESYENFQKTIKLSDQMAAILDFCRKSGHELGLITNGPSKHQEAKINQLGLTKWVRPENIWISAQVKIAKPQREIFDLAKKNVRQLTTDYYYIGDHFVNDIIGASRAGWQAIWLNKRHKTAEDGQASGFEYYQVSSEAELYQLLKQLLSEC</sequence>
<dbReference type="OrthoDB" id="25198at2"/>
<evidence type="ECO:0000313" key="8">
    <source>
        <dbReference type="Proteomes" id="UP000246115"/>
    </source>
</evidence>
<evidence type="ECO:0000313" key="10">
    <source>
        <dbReference type="Proteomes" id="UP000264056"/>
    </source>
</evidence>
<dbReference type="EMBL" id="QVQZ01000036">
    <property type="protein sequence ID" value="RFU52400.1"/>
    <property type="molecule type" value="Genomic_DNA"/>
</dbReference>
<protein>
    <submittedName>
        <fullName evidence="7">HAD family hydrolase</fullName>
    </submittedName>
</protein>
<evidence type="ECO:0000313" key="9">
    <source>
        <dbReference type="Proteomes" id="UP000262901"/>
    </source>
</evidence>
<dbReference type="SUPFAM" id="SSF56784">
    <property type="entry name" value="HAD-like"/>
    <property type="match status" value="1"/>
</dbReference>
<reference evidence="6 10" key="1">
    <citation type="submission" date="2018-08" db="EMBL/GenBank/DDBJ databases">
        <title>Draft genome of Streptococcus sp .nov. Z2.</title>
        <authorList>
            <person name="Tian Z."/>
        </authorList>
    </citation>
    <scope>NUCLEOTIDE SEQUENCE [LARGE SCALE GENOMIC DNA]</scope>
    <source>
        <strain evidence="6 10">Z2</strain>
    </source>
</reference>
<dbReference type="Gene3D" id="1.10.150.240">
    <property type="entry name" value="Putative phosphatase, domain 2"/>
    <property type="match status" value="1"/>
</dbReference>
<dbReference type="InterPro" id="IPR051400">
    <property type="entry name" value="HAD-like_hydrolase"/>
</dbReference>
<dbReference type="InterPro" id="IPR006439">
    <property type="entry name" value="HAD-SF_hydro_IA"/>
</dbReference>
<keyword evidence="10" id="KW-1185">Reference proteome</keyword>